<comment type="similarity">
    <text evidence="3">Belongs to the tissue factor family.</text>
</comment>
<reference evidence="20" key="2">
    <citation type="submission" date="2025-09" db="UniProtKB">
        <authorList>
            <consortium name="Ensembl"/>
        </authorList>
    </citation>
    <scope>IDENTIFICATION</scope>
</reference>
<evidence type="ECO:0000256" key="8">
    <source>
        <dbReference type="ARBA" id="ARBA00022729"/>
    </source>
</evidence>
<dbReference type="InterPro" id="IPR001187">
    <property type="entry name" value="Tissue_factor"/>
</dbReference>
<dbReference type="PANTHER" id="PTHR20859">
    <property type="entry name" value="INTERFERON/INTERLEUKIN RECEPTOR"/>
    <property type="match status" value="1"/>
</dbReference>
<evidence type="ECO:0000256" key="14">
    <source>
        <dbReference type="ARBA" id="ARBA00023180"/>
    </source>
</evidence>
<dbReference type="AlphaFoldDB" id="A0A671S1L7"/>
<keyword evidence="12" id="KW-0564">Palmitate</keyword>
<dbReference type="PANTHER" id="PTHR20859:SF22">
    <property type="entry name" value="TISSUE FACTOR"/>
    <property type="match status" value="1"/>
</dbReference>
<evidence type="ECO:0000256" key="9">
    <source>
        <dbReference type="ARBA" id="ARBA00022989"/>
    </source>
</evidence>
<keyword evidence="8" id="KW-0732">Signal</keyword>
<dbReference type="OrthoDB" id="8942372at2759"/>
<gene>
    <name evidence="20" type="primary">f3</name>
</gene>
<keyword evidence="14" id="KW-0325">Glycoprotein</keyword>
<reference evidence="20" key="1">
    <citation type="submission" date="2025-08" db="UniProtKB">
        <authorList>
            <consortium name="Ensembl"/>
        </authorList>
    </citation>
    <scope>IDENTIFICATION</scope>
</reference>
<comment type="function">
    <text evidence="1">Initiates blood coagulation by forming a complex with circulating factor VII or VIIa. The [TF:VIIa] complex activates factors IX or X by specific limited proteolysis. TF plays a role in normal hemostasis by initiating the cell-surface assembly and propagation of the coagulation protease cascade.</text>
</comment>
<dbReference type="SUPFAM" id="SSF49265">
    <property type="entry name" value="Fibronectin type III"/>
    <property type="match status" value="2"/>
</dbReference>
<comment type="subunit">
    <text evidence="4">Interacts with HSPE; the interaction, inhibited by heparin, promotes the generation of activated factor X and activates coagulation in the presence of activated factor VII.</text>
</comment>
<dbReference type="GO" id="GO:0004896">
    <property type="term" value="F:cytokine receptor activity"/>
    <property type="evidence" value="ECO:0007669"/>
    <property type="project" value="TreeGrafter"/>
</dbReference>
<dbReference type="InterPro" id="IPR050650">
    <property type="entry name" value="Type-II_Cytokine-TF_Rcpt"/>
</dbReference>
<feature type="domain" description="Interferon/interleukin receptor" evidence="19">
    <location>
        <begin position="154"/>
        <end position="260"/>
    </location>
</feature>
<keyword evidence="15" id="KW-0449">Lipoprotein</keyword>
<evidence type="ECO:0000259" key="18">
    <source>
        <dbReference type="Pfam" id="PF01108"/>
    </source>
</evidence>
<evidence type="ECO:0000256" key="1">
    <source>
        <dbReference type="ARBA" id="ARBA00002201"/>
    </source>
</evidence>
<evidence type="ECO:0000256" key="12">
    <source>
        <dbReference type="ARBA" id="ARBA00023139"/>
    </source>
</evidence>
<keyword evidence="10" id="KW-0094">Blood coagulation</keyword>
<protein>
    <recommendedName>
        <fullName evidence="5">Tissue factor</fullName>
    </recommendedName>
    <alternativeName>
        <fullName evidence="16">Coagulation factor III</fullName>
    </alternativeName>
</protein>
<dbReference type="Pfam" id="PF09294">
    <property type="entry name" value="Interfer-bind"/>
    <property type="match status" value="1"/>
</dbReference>
<proteinExistence type="inferred from homology"/>
<dbReference type="Ensembl" id="ENSSANT00000095837.1">
    <property type="protein sequence ID" value="ENSSANP00000090224.1"/>
    <property type="gene ID" value="ENSSANG00000044625.1"/>
</dbReference>
<evidence type="ECO:0000256" key="4">
    <source>
        <dbReference type="ARBA" id="ARBA00011184"/>
    </source>
</evidence>
<evidence type="ECO:0000256" key="16">
    <source>
        <dbReference type="ARBA" id="ARBA00031171"/>
    </source>
</evidence>
<evidence type="ECO:0000256" key="6">
    <source>
        <dbReference type="ARBA" id="ARBA00022692"/>
    </source>
</evidence>
<evidence type="ECO:0000256" key="2">
    <source>
        <dbReference type="ARBA" id="ARBA00004479"/>
    </source>
</evidence>
<evidence type="ECO:0000256" key="5">
    <source>
        <dbReference type="ARBA" id="ARBA00018722"/>
    </source>
</evidence>
<name>A0A671S1L7_9TELE</name>
<evidence type="ECO:0000256" key="7">
    <source>
        <dbReference type="ARBA" id="ARBA00022696"/>
    </source>
</evidence>
<accession>A0A671S1L7</accession>
<dbReference type="InterPro" id="IPR013783">
    <property type="entry name" value="Ig-like_fold"/>
</dbReference>
<dbReference type="GO" id="GO:0005886">
    <property type="term" value="C:plasma membrane"/>
    <property type="evidence" value="ECO:0007669"/>
    <property type="project" value="TreeGrafter"/>
</dbReference>
<evidence type="ECO:0000313" key="20">
    <source>
        <dbReference type="Ensembl" id="ENSSANP00000090224.1"/>
    </source>
</evidence>
<dbReference type="InterPro" id="IPR015373">
    <property type="entry name" value="Interferon/interleukin_rcp_dom"/>
</dbReference>
<evidence type="ECO:0000256" key="3">
    <source>
        <dbReference type="ARBA" id="ARBA00009197"/>
    </source>
</evidence>
<dbReference type="FunFam" id="2.60.40.10:FF:000899">
    <property type="entry name" value="Tissue factor"/>
    <property type="match status" value="1"/>
</dbReference>
<keyword evidence="21" id="KW-1185">Reference proteome</keyword>
<dbReference type="GO" id="GO:0007596">
    <property type="term" value="P:blood coagulation"/>
    <property type="evidence" value="ECO:0007669"/>
    <property type="project" value="UniProtKB-KW"/>
</dbReference>
<dbReference type="GeneID" id="107700522"/>
<dbReference type="InterPro" id="IPR003961">
    <property type="entry name" value="FN3_dom"/>
</dbReference>
<evidence type="ECO:0000259" key="19">
    <source>
        <dbReference type="Pfam" id="PF09294"/>
    </source>
</evidence>
<dbReference type="Proteomes" id="UP000472260">
    <property type="component" value="Unassembled WGS sequence"/>
</dbReference>
<keyword evidence="11 17" id="KW-0472">Membrane</keyword>
<evidence type="ECO:0000256" key="13">
    <source>
        <dbReference type="ARBA" id="ARBA00023157"/>
    </source>
</evidence>
<dbReference type="PRINTS" id="PR00346">
    <property type="entry name" value="TISSUEFACTOR"/>
</dbReference>
<evidence type="ECO:0000256" key="10">
    <source>
        <dbReference type="ARBA" id="ARBA00023084"/>
    </source>
</evidence>
<dbReference type="Pfam" id="PF01108">
    <property type="entry name" value="Tissue_fac"/>
    <property type="match status" value="1"/>
</dbReference>
<evidence type="ECO:0000313" key="21">
    <source>
        <dbReference type="Proteomes" id="UP000472260"/>
    </source>
</evidence>
<sequence length="313" mass="35138">MTNALLRGIHWIKDFTPNLDCLLSQTMESKTVMFSALFLVWFTLVNGSPAYLEVGKLTKATNVSWSSYNFKTILTWGPKPVNYTYTVEFSRVGRDKGRNPHCIRSSETECDLTNELELKGVYSADVLSESPLGSSDYVEPPYTRSKTFCPYNDTIIGRPEFKLKVNENKKIVLIIQDPITALHKDGRSLNIRDVFKKNLKYKIAYNKAGSTGKKILIVDESKAEFNSLDEDQSYCFSVAAYIPSRKGDKRVGEWSLPKCSPQEHKTLIEEYGLAVIGGAALIILASVIAVIVLIVVRCKQARRQTSMAKETVV</sequence>
<comment type="subcellular location">
    <subcellularLocation>
        <location evidence="2">Membrane</location>
        <topology evidence="2">Single-pass type I membrane protein</topology>
    </subcellularLocation>
</comment>
<feature type="domain" description="Fibronectin type-III" evidence="18">
    <location>
        <begin position="37"/>
        <end position="136"/>
    </location>
</feature>
<organism evidence="20 21">
    <name type="scientific">Sinocyclocheilus anshuiensis</name>
    <dbReference type="NCBI Taxonomy" id="1608454"/>
    <lineage>
        <taxon>Eukaryota</taxon>
        <taxon>Metazoa</taxon>
        <taxon>Chordata</taxon>
        <taxon>Craniata</taxon>
        <taxon>Vertebrata</taxon>
        <taxon>Euteleostomi</taxon>
        <taxon>Actinopterygii</taxon>
        <taxon>Neopterygii</taxon>
        <taxon>Teleostei</taxon>
        <taxon>Ostariophysi</taxon>
        <taxon>Cypriniformes</taxon>
        <taxon>Cyprinidae</taxon>
        <taxon>Cyprininae</taxon>
        <taxon>Sinocyclocheilus</taxon>
    </lineage>
</organism>
<evidence type="ECO:0000256" key="17">
    <source>
        <dbReference type="SAM" id="Phobius"/>
    </source>
</evidence>
<keyword evidence="7" id="KW-0356">Hemostasis</keyword>
<dbReference type="Gene3D" id="2.60.40.10">
    <property type="entry name" value="Immunoglobulins"/>
    <property type="match status" value="2"/>
</dbReference>
<feature type="transmembrane region" description="Helical" evidence="17">
    <location>
        <begin position="271"/>
        <end position="296"/>
    </location>
</feature>
<evidence type="ECO:0000256" key="11">
    <source>
        <dbReference type="ARBA" id="ARBA00023136"/>
    </source>
</evidence>
<keyword evidence="9 17" id="KW-1133">Transmembrane helix</keyword>
<keyword evidence="6 17" id="KW-0812">Transmembrane</keyword>
<evidence type="ECO:0000256" key="15">
    <source>
        <dbReference type="ARBA" id="ARBA00023288"/>
    </source>
</evidence>
<dbReference type="KEGG" id="sanh:107700522"/>
<keyword evidence="13" id="KW-1015">Disulfide bond</keyword>
<dbReference type="InterPro" id="IPR036116">
    <property type="entry name" value="FN3_sf"/>
</dbReference>